<dbReference type="Gene3D" id="3.40.50.1820">
    <property type="entry name" value="alpha/beta hydrolase"/>
    <property type="match status" value="1"/>
</dbReference>
<dbReference type="InterPro" id="IPR000801">
    <property type="entry name" value="Esterase-like"/>
</dbReference>
<reference evidence="1" key="2">
    <citation type="submission" date="2020-09" db="EMBL/GenBank/DDBJ databases">
        <authorList>
            <person name="Sun Q."/>
            <person name="Ohkuma M."/>
        </authorList>
    </citation>
    <scope>NUCLEOTIDE SEQUENCE</scope>
    <source>
        <strain evidence="1">JCM 12862</strain>
    </source>
</reference>
<dbReference type="Proteomes" id="UP000612329">
    <property type="component" value="Unassembled WGS sequence"/>
</dbReference>
<dbReference type="PANTHER" id="PTHR48098">
    <property type="entry name" value="ENTEROCHELIN ESTERASE-RELATED"/>
    <property type="match status" value="1"/>
</dbReference>
<dbReference type="Pfam" id="PF00756">
    <property type="entry name" value="Esterase"/>
    <property type="match status" value="1"/>
</dbReference>
<keyword evidence="2" id="KW-1185">Reference proteome</keyword>
<dbReference type="EMBL" id="BMNR01000003">
    <property type="protein sequence ID" value="GGK21419.1"/>
    <property type="molecule type" value="Genomic_DNA"/>
</dbReference>
<gene>
    <name evidence="1" type="ORF">GCM10007962_14460</name>
</gene>
<evidence type="ECO:0000313" key="1">
    <source>
        <dbReference type="EMBL" id="GGK21419.1"/>
    </source>
</evidence>
<dbReference type="PANTHER" id="PTHR48098:SF6">
    <property type="entry name" value="FERRI-BACILLIBACTIN ESTERASE BESA"/>
    <property type="match status" value="1"/>
</dbReference>
<dbReference type="AlphaFoldDB" id="A0A8J3BHD2"/>
<protein>
    <submittedName>
        <fullName evidence="1">Esterase</fullName>
    </submittedName>
</protein>
<evidence type="ECO:0000313" key="2">
    <source>
        <dbReference type="Proteomes" id="UP000612329"/>
    </source>
</evidence>
<sequence>MLNFKLIASFLIITLFISCKQDKKNAISNNKIHAYQLKDIQLSSGTLQRIDSFPSKYIRSRTVDIWLPDNYSEAKKYAVLYMHDGQMLFDSTTTWNKQEWKVDEIASRLMQEGITRNFIVVALSNTGIHRQSEYFPEKPFQKLVNKDSIFKSAQLFNQGNFFNGPIQSDNYLKFIVNEVKPFIDSQFSVYTNRENTFIMGSSMGGLISMYAICEYPDVFGGAACLSTNFSGIVPEENDDISHVFFDYLQENIPSPKTHKFYFDYGTTSTIEEYYPRYAPEVNAVFAKKGYDTKNFKNLKFEGAEHTENSWNKRLDIPLVYLLKK</sequence>
<dbReference type="SUPFAM" id="SSF53474">
    <property type="entry name" value="alpha/beta-Hydrolases"/>
    <property type="match status" value="1"/>
</dbReference>
<name>A0A8J3BHD2_9FLAO</name>
<reference evidence="1" key="1">
    <citation type="journal article" date="2014" name="Int. J. Syst. Evol. Microbiol.">
        <title>Complete genome sequence of Corynebacterium casei LMG S-19264T (=DSM 44701T), isolated from a smear-ripened cheese.</title>
        <authorList>
            <consortium name="US DOE Joint Genome Institute (JGI-PGF)"/>
            <person name="Walter F."/>
            <person name="Albersmeier A."/>
            <person name="Kalinowski J."/>
            <person name="Ruckert C."/>
        </authorList>
    </citation>
    <scope>NUCLEOTIDE SEQUENCE</scope>
    <source>
        <strain evidence="1">JCM 12862</strain>
    </source>
</reference>
<dbReference type="PROSITE" id="PS51257">
    <property type="entry name" value="PROKAR_LIPOPROTEIN"/>
    <property type="match status" value="1"/>
</dbReference>
<accession>A0A8J3BHD2</accession>
<comment type="caution">
    <text evidence="1">The sequence shown here is derived from an EMBL/GenBank/DDBJ whole genome shotgun (WGS) entry which is preliminary data.</text>
</comment>
<dbReference type="InterPro" id="IPR050583">
    <property type="entry name" value="Mycobacterial_A85_antigen"/>
</dbReference>
<dbReference type="InterPro" id="IPR029058">
    <property type="entry name" value="AB_hydrolase_fold"/>
</dbReference>
<organism evidence="1 2">
    <name type="scientific">Yeosuana aromativorans</name>
    <dbReference type="NCBI Taxonomy" id="288019"/>
    <lineage>
        <taxon>Bacteria</taxon>
        <taxon>Pseudomonadati</taxon>
        <taxon>Bacteroidota</taxon>
        <taxon>Flavobacteriia</taxon>
        <taxon>Flavobacteriales</taxon>
        <taxon>Flavobacteriaceae</taxon>
        <taxon>Yeosuana</taxon>
    </lineage>
</organism>
<dbReference type="RefSeq" id="WP_188651534.1">
    <property type="nucleotide sequence ID" value="NZ_BMNR01000003.1"/>
</dbReference>
<proteinExistence type="predicted"/>